<keyword evidence="4" id="KW-1185">Reference proteome</keyword>
<evidence type="ECO:0000313" key="4">
    <source>
        <dbReference type="Proteomes" id="UP000235672"/>
    </source>
</evidence>
<evidence type="ECO:0000259" key="2">
    <source>
        <dbReference type="Pfam" id="PF26640"/>
    </source>
</evidence>
<name>A0A2J6PS93_9HELO</name>
<dbReference type="Pfam" id="PF26640">
    <property type="entry name" value="DUF8212"/>
    <property type="match status" value="1"/>
</dbReference>
<gene>
    <name evidence="3" type="ORF">NA56DRAFT_304334</name>
</gene>
<dbReference type="Pfam" id="PF06985">
    <property type="entry name" value="HET"/>
    <property type="match status" value="1"/>
</dbReference>
<dbReference type="InterPro" id="IPR010730">
    <property type="entry name" value="HET"/>
</dbReference>
<accession>A0A2J6PS93</accession>
<evidence type="ECO:0000313" key="3">
    <source>
        <dbReference type="EMBL" id="PMD16882.1"/>
    </source>
</evidence>
<protein>
    <submittedName>
        <fullName evidence="3">HET-domain-containing protein</fullName>
    </submittedName>
</protein>
<dbReference type="EMBL" id="KZ613503">
    <property type="protein sequence ID" value="PMD16882.1"/>
    <property type="molecule type" value="Genomic_DNA"/>
</dbReference>
<dbReference type="Proteomes" id="UP000235672">
    <property type="component" value="Unassembled WGS sequence"/>
</dbReference>
<proteinExistence type="predicted"/>
<feature type="domain" description="Heterokaryon incompatibility" evidence="1">
    <location>
        <begin position="22"/>
        <end position="106"/>
    </location>
</feature>
<dbReference type="STRING" id="1745343.A0A2J6PS93"/>
<dbReference type="PANTHER" id="PTHR10622">
    <property type="entry name" value="HET DOMAIN-CONTAINING PROTEIN"/>
    <property type="match status" value="1"/>
</dbReference>
<dbReference type="AlphaFoldDB" id="A0A2J6PS93"/>
<dbReference type="OrthoDB" id="4773000at2759"/>
<evidence type="ECO:0000259" key="1">
    <source>
        <dbReference type="Pfam" id="PF06985"/>
    </source>
</evidence>
<feature type="domain" description="DUF8212" evidence="2">
    <location>
        <begin position="222"/>
        <end position="251"/>
    </location>
</feature>
<reference evidence="3 4" key="1">
    <citation type="submission" date="2016-05" db="EMBL/GenBank/DDBJ databases">
        <title>A degradative enzymes factory behind the ericoid mycorrhizal symbiosis.</title>
        <authorList>
            <consortium name="DOE Joint Genome Institute"/>
            <person name="Martino E."/>
            <person name="Morin E."/>
            <person name="Grelet G."/>
            <person name="Kuo A."/>
            <person name="Kohler A."/>
            <person name="Daghino S."/>
            <person name="Barry K."/>
            <person name="Choi C."/>
            <person name="Cichocki N."/>
            <person name="Clum A."/>
            <person name="Copeland A."/>
            <person name="Hainaut M."/>
            <person name="Haridas S."/>
            <person name="Labutti K."/>
            <person name="Lindquist E."/>
            <person name="Lipzen A."/>
            <person name="Khouja H.-R."/>
            <person name="Murat C."/>
            <person name="Ohm R."/>
            <person name="Olson A."/>
            <person name="Spatafora J."/>
            <person name="Veneault-Fourrey C."/>
            <person name="Henrissat B."/>
            <person name="Grigoriev I."/>
            <person name="Martin F."/>
            <person name="Perotto S."/>
        </authorList>
    </citation>
    <scope>NUCLEOTIDE SEQUENCE [LARGE SCALE GENOMIC DNA]</scope>
    <source>
        <strain evidence="3 4">UAMH 7357</strain>
    </source>
</reference>
<dbReference type="InterPro" id="IPR058525">
    <property type="entry name" value="DUF8212"/>
</dbReference>
<organism evidence="3 4">
    <name type="scientific">Hyaloscypha hepaticicola</name>
    <dbReference type="NCBI Taxonomy" id="2082293"/>
    <lineage>
        <taxon>Eukaryota</taxon>
        <taxon>Fungi</taxon>
        <taxon>Dikarya</taxon>
        <taxon>Ascomycota</taxon>
        <taxon>Pezizomycotina</taxon>
        <taxon>Leotiomycetes</taxon>
        <taxon>Helotiales</taxon>
        <taxon>Hyaloscyphaceae</taxon>
        <taxon>Hyaloscypha</taxon>
    </lineage>
</organism>
<dbReference type="PANTHER" id="PTHR10622:SF10">
    <property type="entry name" value="HET DOMAIN-CONTAINING PROTEIN"/>
    <property type="match status" value="1"/>
</dbReference>
<sequence length="562" mass="64667">MRLLHTQTLNLHEFFGADIPPYAILSHTWDEVEVSFQEWQSSDGKSKAGYDKVRRCCQMAASDGFPYVWVDTCCIDKTSSSELSEAINSMYIWYRLSEVCYVYLADVPGRLGRRATVEAVRKSRWFTRGWTLQELIAPPNIIFFTNKWTEIGTKESLEPLIFHITQIHGRVLRDADKMEEFSIAQKMCWASKRVTTRIEDIAYCLLGIFGVHMPMLYGEGDYAFVRLQEEIMKNTTDHSIFAWADESYLKAKLPGLLALKPAHFANSGDIVQSESVAISRFSVTNKGIHLNLRTKLLNNSSVCLAILECHRIGDDRNLGVYIERQSNTHGVFKRVWGERLGTVDQAYLPLKFQLEGIFVKQERVLTSPPLYERYGISWPRAGFVLKNSIPANLQFVTSNTRRLPISYSSASKKFSAFYFSEDNAPYGFVVIVKYIKDMDNGQTYFKVGISAEIPDFEADEEREGLLPDQRLQNLCSQLEGNPAYESLWMWQSAERLYWQHPVRKWWLSVTIRRGMAFESERMKVIHIKWYTPLESRLDLAPDSNIFHPIPTSPIPITGNLSF</sequence>